<protein>
    <submittedName>
        <fullName evidence="15">TonB-dependent receptor</fullName>
    </submittedName>
</protein>
<dbReference type="Gene3D" id="2.40.170.20">
    <property type="entry name" value="TonB-dependent receptor, beta-barrel domain"/>
    <property type="match status" value="1"/>
</dbReference>
<dbReference type="Pfam" id="PF00593">
    <property type="entry name" value="TonB_dep_Rec_b-barrel"/>
    <property type="match status" value="1"/>
</dbReference>
<dbReference type="Proteomes" id="UP000824161">
    <property type="component" value="Unassembled WGS sequence"/>
</dbReference>
<comment type="similarity">
    <text evidence="10 11">Belongs to the TonB-dependent receptor family.</text>
</comment>
<dbReference type="InterPro" id="IPR036942">
    <property type="entry name" value="Beta-barrel_TonB_sf"/>
</dbReference>
<feature type="domain" description="TonB-dependent receptor-like beta-barrel" evidence="13">
    <location>
        <begin position="167"/>
        <end position="620"/>
    </location>
</feature>
<dbReference type="GO" id="GO:0044718">
    <property type="term" value="P:siderophore transmembrane transport"/>
    <property type="evidence" value="ECO:0007669"/>
    <property type="project" value="TreeGrafter"/>
</dbReference>
<evidence type="ECO:0000256" key="8">
    <source>
        <dbReference type="ARBA" id="ARBA00023170"/>
    </source>
</evidence>
<evidence type="ECO:0000256" key="9">
    <source>
        <dbReference type="ARBA" id="ARBA00023237"/>
    </source>
</evidence>
<keyword evidence="4 10" id="KW-0812">Transmembrane</keyword>
<dbReference type="InterPro" id="IPR037066">
    <property type="entry name" value="Plug_dom_sf"/>
</dbReference>
<accession>A0A9D1HC99</accession>
<proteinExistence type="inferred from homology"/>
<evidence type="ECO:0000256" key="10">
    <source>
        <dbReference type="PROSITE-ProRule" id="PRU01360"/>
    </source>
</evidence>
<dbReference type="InterPro" id="IPR039426">
    <property type="entry name" value="TonB-dep_rcpt-like"/>
</dbReference>
<feature type="chain" id="PRO_5039499010" evidence="12">
    <location>
        <begin position="20"/>
        <end position="647"/>
    </location>
</feature>
<dbReference type="GO" id="GO:0009279">
    <property type="term" value="C:cell outer membrane"/>
    <property type="evidence" value="ECO:0007669"/>
    <property type="project" value="UniProtKB-SubCell"/>
</dbReference>
<keyword evidence="2 10" id="KW-0813">Transport</keyword>
<evidence type="ECO:0000259" key="13">
    <source>
        <dbReference type="Pfam" id="PF00593"/>
    </source>
</evidence>
<keyword evidence="3 10" id="KW-1134">Transmembrane beta strand</keyword>
<dbReference type="PROSITE" id="PS52016">
    <property type="entry name" value="TONB_DEPENDENT_REC_3"/>
    <property type="match status" value="1"/>
</dbReference>
<evidence type="ECO:0000313" key="15">
    <source>
        <dbReference type="EMBL" id="HIT98277.1"/>
    </source>
</evidence>
<reference evidence="15" key="1">
    <citation type="submission" date="2020-10" db="EMBL/GenBank/DDBJ databases">
        <authorList>
            <person name="Gilroy R."/>
        </authorList>
    </citation>
    <scope>NUCLEOTIDE SEQUENCE</scope>
    <source>
        <strain evidence="15">1383</strain>
    </source>
</reference>
<feature type="domain" description="TonB-dependent receptor plug" evidence="14">
    <location>
        <begin position="37"/>
        <end position="141"/>
    </location>
</feature>
<dbReference type="SUPFAM" id="SSF56935">
    <property type="entry name" value="Porins"/>
    <property type="match status" value="1"/>
</dbReference>
<keyword evidence="6 11" id="KW-0798">TonB box</keyword>
<keyword evidence="9 10" id="KW-0998">Cell outer membrane</keyword>
<evidence type="ECO:0000313" key="16">
    <source>
        <dbReference type="Proteomes" id="UP000824161"/>
    </source>
</evidence>
<organism evidence="15 16">
    <name type="scientific">Candidatus Merdimorpha stercoravium</name>
    <dbReference type="NCBI Taxonomy" id="2840863"/>
    <lineage>
        <taxon>Bacteria</taxon>
        <taxon>Pseudomonadati</taxon>
        <taxon>Bacteroidota</taxon>
        <taxon>Flavobacteriia</taxon>
        <taxon>Flavobacteriales</taxon>
        <taxon>Candidatus Merdimorpha</taxon>
    </lineage>
</organism>
<evidence type="ECO:0000256" key="12">
    <source>
        <dbReference type="SAM" id="SignalP"/>
    </source>
</evidence>
<dbReference type="PANTHER" id="PTHR30069">
    <property type="entry name" value="TONB-DEPENDENT OUTER MEMBRANE RECEPTOR"/>
    <property type="match status" value="1"/>
</dbReference>
<reference evidence="15" key="2">
    <citation type="journal article" date="2021" name="PeerJ">
        <title>Extensive microbial diversity within the chicken gut microbiome revealed by metagenomics and culture.</title>
        <authorList>
            <person name="Gilroy R."/>
            <person name="Ravi A."/>
            <person name="Getino M."/>
            <person name="Pursley I."/>
            <person name="Horton D.L."/>
            <person name="Alikhan N.F."/>
            <person name="Baker D."/>
            <person name="Gharbi K."/>
            <person name="Hall N."/>
            <person name="Watson M."/>
            <person name="Adriaenssens E.M."/>
            <person name="Foster-Nyarko E."/>
            <person name="Jarju S."/>
            <person name="Secka A."/>
            <person name="Antonio M."/>
            <person name="Oren A."/>
            <person name="Chaudhuri R.R."/>
            <person name="La Ragione R."/>
            <person name="Hildebrand F."/>
            <person name="Pallen M.J."/>
        </authorList>
    </citation>
    <scope>NUCLEOTIDE SEQUENCE</scope>
    <source>
        <strain evidence="15">1383</strain>
    </source>
</reference>
<keyword evidence="8 15" id="KW-0675">Receptor</keyword>
<sequence length="647" mass="73725">MKKYLFLFVAGGLSGGVAAQEVEGGMLRDVVVTARPVKEQALTRTVIDSVRMAESATDSFAELLAKHSSIFVKTYGQGSTATVSFRGTAASHTQVLWNGVNINNPMLGQVDFSLIPVWFVDQTELYHGGSSLQDGSGALGGEVSLSSRPRRGEKLYASLMQTSGSYGTYQTFFSVGGDTGKFQARLRYMYDMAENDFEYLNRAIPPFEVVKQTNADYKKHGGVLDLYYDAGRNNYLSVNAWFTHADRNLPTIMSYQGLGRTEKQTDNDLRVVGRWDKFWEKFRSNFTTGFTTGNIDYYLANETELGPFVSYDSRSVIYSFYNKYTLEYHPSSRLSVKAMFNGNYHAVNIFDRITEEGYSAERTEFGASLSAHYRFTDWFSGYALLREDLTDDDFSPLMPSVGAEFRPFSREKLYVKLNGTRNYHQPTLNDLYWLPGGNPDLRPEEGYTTDLSVDYSRSLGRFTFSGTLTGYLSWIDDWIMWRPSEFRYWTAENVKKVFSRGTEIELSLGYAHQELSLNLSGNYAYTRTTNEDPTLEDDQSRGRQLIYIPVHKGNVMLDGAYRGFYLYYVWSAVSERYTTSSNESTRHTLPAYDIHNMTVGKRFTWKNGCAVEVAAKINNVFDRKYQAILWRAMPGRNYLFSVKISYK</sequence>
<name>A0A9D1HC99_9FLAO</name>
<evidence type="ECO:0000256" key="5">
    <source>
        <dbReference type="ARBA" id="ARBA00022729"/>
    </source>
</evidence>
<evidence type="ECO:0000256" key="11">
    <source>
        <dbReference type="RuleBase" id="RU003357"/>
    </source>
</evidence>
<dbReference type="AlphaFoldDB" id="A0A9D1HC99"/>
<dbReference type="InterPro" id="IPR012910">
    <property type="entry name" value="Plug_dom"/>
</dbReference>
<dbReference type="GO" id="GO:0015344">
    <property type="term" value="F:siderophore uptake transmembrane transporter activity"/>
    <property type="evidence" value="ECO:0007669"/>
    <property type="project" value="TreeGrafter"/>
</dbReference>
<gene>
    <name evidence="15" type="ORF">IAC44_05500</name>
</gene>
<evidence type="ECO:0000256" key="1">
    <source>
        <dbReference type="ARBA" id="ARBA00004571"/>
    </source>
</evidence>
<comment type="subcellular location">
    <subcellularLocation>
        <location evidence="1 10">Cell outer membrane</location>
        <topology evidence="1 10">Multi-pass membrane protein</topology>
    </subcellularLocation>
</comment>
<dbReference type="InterPro" id="IPR000531">
    <property type="entry name" value="Beta-barrel_TonB"/>
</dbReference>
<evidence type="ECO:0000259" key="14">
    <source>
        <dbReference type="Pfam" id="PF07715"/>
    </source>
</evidence>
<comment type="caution">
    <text evidence="15">The sequence shown here is derived from an EMBL/GenBank/DDBJ whole genome shotgun (WGS) entry which is preliminary data.</text>
</comment>
<dbReference type="Gene3D" id="2.170.130.10">
    <property type="entry name" value="TonB-dependent receptor, plug domain"/>
    <property type="match status" value="1"/>
</dbReference>
<dbReference type="EMBL" id="DVLY01000136">
    <property type="protein sequence ID" value="HIT98277.1"/>
    <property type="molecule type" value="Genomic_DNA"/>
</dbReference>
<feature type="signal peptide" evidence="12">
    <location>
        <begin position="1"/>
        <end position="19"/>
    </location>
</feature>
<evidence type="ECO:0000256" key="4">
    <source>
        <dbReference type="ARBA" id="ARBA00022692"/>
    </source>
</evidence>
<evidence type="ECO:0000256" key="2">
    <source>
        <dbReference type="ARBA" id="ARBA00022448"/>
    </source>
</evidence>
<dbReference type="PANTHER" id="PTHR30069:SF29">
    <property type="entry name" value="HEMOGLOBIN AND HEMOGLOBIN-HAPTOGLOBIN-BINDING PROTEIN 1-RELATED"/>
    <property type="match status" value="1"/>
</dbReference>
<keyword evidence="5 12" id="KW-0732">Signal</keyword>
<dbReference type="Pfam" id="PF07715">
    <property type="entry name" value="Plug"/>
    <property type="match status" value="1"/>
</dbReference>
<evidence type="ECO:0000256" key="3">
    <source>
        <dbReference type="ARBA" id="ARBA00022452"/>
    </source>
</evidence>
<keyword evidence="7 10" id="KW-0472">Membrane</keyword>
<evidence type="ECO:0000256" key="6">
    <source>
        <dbReference type="ARBA" id="ARBA00023077"/>
    </source>
</evidence>
<evidence type="ECO:0000256" key="7">
    <source>
        <dbReference type="ARBA" id="ARBA00023136"/>
    </source>
</evidence>